<dbReference type="InterPro" id="IPR044097">
    <property type="entry name" value="Bds1/SdsA1_MBL-fold"/>
</dbReference>
<accession>A0A5N0V861</accession>
<evidence type="ECO:0000256" key="8">
    <source>
        <dbReference type="ARBA" id="ARBA00075789"/>
    </source>
</evidence>
<dbReference type="GO" id="GO:0018909">
    <property type="term" value="P:dodecyl sulfate metabolic process"/>
    <property type="evidence" value="ECO:0007669"/>
    <property type="project" value="InterPro"/>
</dbReference>
<evidence type="ECO:0000256" key="2">
    <source>
        <dbReference type="ARBA" id="ARBA00022723"/>
    </source>
</evidence>
<feature type="domain" description="Metallo-beta-lactamase" evidence="9">
    <location>
        <begin position="102"/>
        <end position="320"/>
    </location>
</feature>
<dbReference type="SUPFAM" id="SSF56281">
    <property type="entry name" value="Metallo-hydrolase/oxidoreductase"/>
    <property type="match status" value="1"/>
</dbReference>
<comment type="caution">
    <text evidence="10">The sequence shown here is derived from an EMBL/GenBank/DDBJ whole genome shotgun (WGS) entry which is preliminary data.</text>
</comment>
<evidence type="ECO:0000256" key="4">
    <source>
        <dbReference type="ARBA" id="ARBA00022833"/>
    </source>
</evidence>
<evidence type="ECO:0000256" key="5">
    <source>
        <dbReference type="ARBA" id="ARBA00033751"/>
    </source>
</evidence>
<dbReference type="RefSeq" id="WP_144747878.1">
    <property type="nucleotide sequence ID" value="NZ_VMNW02000012.1"/>
</dbReference>
<dbReference type="AlphaFoldDB" id="A0A5N0V861"/>
<dbReference type="InterPro" id="IPR038536">
    <property type="entry name" value="Alkyl/aryl-sulf_dimr_sf"/>
</dbReference>
<sequence>MTGTVADQGIVAAAAAMQDHLPFTDTTDEANARRGFLRTRRPAQVRAEDGRVVWDADAWAGLLAGERPDTVNPSLWRQARLVAMHGLYKVTEGIYQVRGMDLSNMTIVEGRTGIIVIDPLISTETAAAALALYREERGDRPVTALIYTHSHVDHFGGARGVLSGEPVPILAPEGFLHHAVAENVYAGTAMARRSAYMYGAALPTGAAGQIGAGLGMTVSTGNVSLVPPTHDVIHTGQEETLDGVRIVFQITPGTEAPSEMNFFFPEHGALCMAENATHTLHNLLTLRGALVRDPHVWSQYLTEAIELFGNDTDVEFASHHWPTWGRDEIITFLSEQRDLYAYQHDQTLRLLNKGYVGAEIAEMLEIPTALENAWHTHGYYGSISHNVKAVYQRYMGWYDGNPAHLWQHPPEQAGRRYVAAIGGPDAVLGVARRAYDEGDFRWVAELTGHLVFTDPSNQEARELQAAAFEQLGFGAENGTWRNFYLTGARELRGEVAGTPTTTASADLLAQLSLPQMFDSLAIRIDGPRAGELRIGLDWTVTHEDGEDTYWSRLRNGVLIHGAGSGRDEADARIRISRAGLLKLLSGTANPDALTGSGDLTIDGNADVLTRLFGVLDTPDPGFAIVTP</sequence>
<evidence type="ECO:0000256" key="3">
    <source>
        <dbReference type="ARBA" id="ARBA00022801"/>
    </source>
</evidence>
<comment type="cofactor">
    <cofactor evidence="1">
        <name>Zn(2+)</name>
        <dbReference type="ChEBI" id="CHEBI:29105"/>
    </cofactor>
</comment>
<dbReference type="FunFam" id="1.25.40.880:FF:000001">
    <property type="entry name" value="SDS hydrolase SdsA1"/>
    <property type="match status" value="1"/>
</dbReference>
<dbReference type="OrthoDB" id="420651at2"/>
<dbReference type="GO" id="GO:0046872">
    <property type="term" value="F:metal ion binding"/>
    <property type="evidence" value="ECO:0007669"/>
    <property type="project" value="UniProtKB-KW"/>
</dbReference>
<dbReference type="CDD" id="cd07710">
    <property type="entry name" value="arylsulfatase_Sdsa1-like_MBL-fold"/>
    <property type="match status" value="1"/>
</dbReference>
<organism evidence="10 11">
    <name type="scientific">Amycolatopsis acidicola</name>
    <dbReference type="NCBI Taxonomy" id="2596893"/>
    <lineage>
        <taxon>Bacteria</taxon>
        <taxon>Bacillati</taxon>
        <taxon>Actinomycetota</taxon>
        <taxon>Actinomycetes</taxon>
        <taxon>Pseudonocardiales</taxon>
        <taxon>Pseudonocardiaceae</taxon>
        <taxon>Amycolatopsis</taxon>
    </lineage>
</organism>
<proteinExistence type="inferred from homology"/>
<dbReference type="Gene3D" id="3.60.15.30">
    <property type="entry name" value="Metallo-beta-lactamase domain"/>
    <property type="match status" value="1"/>
</dbReference>
<keyword evidence="4" id="KW-0862">Zinc</keyword>
<dbReference type="SMART" id="SM00849">
    <property type="entry name" value="Lactamase_B"/>
    <property type="match status" value="1"/>
</dbReference>
<dbReference type="InterPro" id="IPR001279">
    <property type="entry name" value="Metallo-B-lactamas"/>
</dbReference>
<dbReference type="GO" id="GO:0046983">
    <property type="term" value="F:protein dimerization activity"/>
    <property type="evidence" value="ECO:0007669"/>
    <property type="project" value="InterPro"/>
</dbReference>
<evidence type="ECO:0000313" key="11">
    <source>
        <dbReference type="Proteomes" id="UP000319769"/>
    </source>
</evidence>
<dbReference type="Pfam" id="PF14864">
    <property type="entry name" value="Alkyl_sulf_C"/>
    <property type="match status" value="1"/>
</dbReference>
<evidence type="ECO:0000256" key="1">
    <source>
        <dbReference type="ARBA" id="ARBA00001947"/>
    </source>
</evidence>
<dbReference type="Gene3D" id="1.25.40.880">
    <property type="entry name" value="Alkyl sulfatase, dimerisation domain"/>
    <property type="match status" value="1"/>
</dbReference>
<protein>
    <recommendedName>
        <fullName evidence="7">Linear primary-alkylsulfatase</fullName>
        <ecNumber evidence="6">3.1.6.21</ecNumber>
    </recommendedName>
    <alternativeName>
        <fullName evidence="8">Type III linear primary-alkylsulfatase</fullName>
    </alternativeName>
</protein>
<dbReference type="InterPro" id="IPR052195">
    <property type="entry name" value="Bact_Alkyl/Aryl-Sulfatase"/>
</dbReference>
<dbReference type="PANTHER" id="PTHR43223">
    <property type="entry name" value="ALKYL/ARYL-SULFATASE"/>
    <property type="match status" value="1"/>
</dbReference>
<dbReference type="GO" id="GO:0018741">
    <property type="term" value="F:linear primary-alkylsulfatase activity"/>
    <property type="evidence" value="ECO:0007669"/>
    <property type="project" value="UniProtKB-EC"/>
</dbReference>
<dbReference type="SUPFAM" id="SSF55718">
    <property type="entry name" value="SCP-like"/>
    <property type="match status" value="1"/>
</dbReference>
<dbReference type="InterPro" id="IPR036527">
    <property type="entry name" value="SCP2_sterol-bd_dom_sf"/>
</dbReference>
<reference evidence="10" key="1">
    <citation type="submission" date="2019-09" db="EMBL/GenBank/DDBJ databases">
        <authorList>
            <person name="Teo W.F.A."/>
            <person name="Duangmal K."/>
        </authorList>
    </citation>
    <scope>NUCLEOTIDE SEQUENCE [LARGE SCALE GENOMIC DNA]</scope>
    <source>
        <strain evidence="10">K81G1</strain>
    </source>
</reference>
<keyword evidence="3" id="KW-0378">Hydrolase</keyword>
<dbReference type="InterPro" id="IPR029228">
    <property type="entry name" value="Alkyl_sulf_dimr"/>
</dbReference>
<evidence type="ECO:0000259" key="9">
    <source>
        <dbReference type="SMART" id="SM00849"/>
    </source>
</evidence>
<dbReference type="Pfam" id="PF14863">
    <property type="entry name" value="Alkyl_sulf_dimr"/>
    <property type="match status" value="1"/>
</dbReference>
<evidence type="ECO:0000256" key="7">
    <source>
        <dbReference type="ARBA" id="ARBA00068034"/>
    </source>
</evidence>
<dbReference type="Pfam" id="PF00753">
    <property type="entry name" value="Lactamase_B"/>
    <property type="match status" value="1"/>
</dbReference>
<evidence type="ECO:0000256" key="6">
    <source>
        <dbReference type="ARBA" id="ARBA00066568"/>
    </source>
</evidence>
<dbReference type="PANTHER" id="PTHR43223:SF1">
    <property type="entry name" value="ALKYL_ARYL-SULFATASE BDS1"/>
    <property type="match status" value="1"/>
</dbReference>
<dbReference type="Gene3D" id="3.30.1050.10">
    <property type="entry name" value="SCP2 sterol-binding domain"/>
    <property type="match status" value="1"/>
</dbReference>
<keyword evidence="2" id="KW-0479">Metal-binding</keyword>
<dbReference type="Proteomes" id="UP000319769">
    <property type="component" value="Unassembled WGS sequence"/>
</dbReference>
<keyword evidence="11" id="KW-1185">Reference proteome</keyword>
<dbReference type="FunFam" id="3.60.15.30:FF:000001">
    <property type="entry name" value="Alkyl/aryl-sulfatase BDS1"/>
    <property type="match status" value="1"/>
</dbReference>
<name>A0A5N0V861_9PSEU</name>
<dbReference type="InterPro" id="IPR036866">
    <property type="entry name" value="RibonucZ/Hydroxyglut_hydro"/>
</dbReference>
<comment type="similarity">
    <text evidence="5">Belongs to the metallo-beta-lactamase superfamily. Type III sulfatase family.</text>
</comment>
<dbReference type="EMBL" id="VMNW02000012">
    <property type="protein sequence ID" value="KAA9162586.1"/>
    <property type="molecule type" value="Genomic_DNA"/>
</dbReference>
<evidence type="ECO:0000313" key="10">
    <source>
        <dbReference type="EMBL" id="KAA9162586.1"/>
    </source>
</evidence>
<dbReference type="InterPro" id="IPR029229">
    <property type="entry name" value="Alkyl_sulf_C"/>
</dbReference>
<dbReference type="EC" id="3.1.6.21" evidence="6"/>
<gene>
    <name evidence="10" type="ORF">FPZ12_011035</name>
</gene>